<sequence>MIAFQVSDMSCARCAGAITKALKETDHGALVRVDMATFTVEIEPSRASARELSDAIKRAGYSPVAA</sequence>
<gene>
    <name evidence="2" type="ORF">PRZ03_19225</name>
</gene>
<dbReference type="CDD" id="cd00371">
    <property type="entry name" value="HMA"/>
    <property type="match status" value="1"/>
</dbReference>
<protein>
    <submittedName>
        <fullName evidence="2">Heavy-metal-associated domain-containing protein</fullName>
    </submittedName>
</protein>
<dbReference type="EMBL" id="JAQQXT010000014">
    <property type="protein sequence ID" value="MDC8773711.1"/>
    <property type="molecule type" value="Genomic_DNA"/>
</dbReference>
<accession>A0ABT5KIE2</accession>
<evidence type="ECO:0000313" key="2">
    <source>
        <dbReference type="EMBL" id="MDC8773711.1"/>
    </source>
</evidence>
<evidence type="ECO:0000313" key="3">
    <source>
        <dbReference type="Proteomes" id="UP001221189"/>
    </source>
</evidence>
<dbReference type="PROSITE" id="PS50846">
    <property type="entry name" value="HMA_2"/>
    <property type="match status" value="1"/>
</dbReference>
<dbReference type="Pfam" id="PF00403">
    <property type="entry name" value="HMA"/>
    <property type="match status" value="1"/>
</dbReference>
<keyword evidence="3" id="KW-1185">Reference proteome</keyword>
<dbReference type="InterPro" id="IPR006121">
    <property type="entry name" value="HMA_dom"/>
</dbReference>
<comment type="caution">
    <text evidence="2">The sequence shown here is derived from an EMBL/GenBank/DDBJ whole genome shotgun (WGS) entry which is preliminary data.</text>
</comment>
<dbReference type="RefSeq" id="WP_263533362.1">
    <property type="nucleotide sequence ID" value="NZ_JAQQXT010000014.1"/>
</dbReference>
<dbReference type="InterPro" id="IPR036163">
    <property type="entry name" value="HMA_dom_sf"/>
</dbReference>
<reference evidence="2 3" key="1">
    <citation type="submission" date="2022-10" db="EMBL/GenBank/DDBJ databases">
        <title>Paucibacter sp. hw1 Genome sequencing.</title>
        <authorList>
            <person name="Park S."/>
        </authorList>
    </citation>
    <scope>NUCLEOTIDE SEQUENCE [LARGE SCALE GENOMIC DNA]</scope>
    <source>
        <strain evidence="3">hw1</strain>
    </source>
</reference>
<proteinExistence type="predicted"/>
<dbReference type="SUPFAM" id="SSF55008">
    <property type="entry name" value="HMA, heavy metal-associated domain"/>
    <property type="match status" value="1"/>
</dbReference>
<dbReference type="Proteomes" id="UP001221189">
    <property type="component" value="Unassembled WGS sequence"/>
</dbReference>
<name>A0ABT5KIE2_9BURK</name>
<feature type="domain" description="HMA" evidence="1">
    <location>
        <begin position="1"/>
        <end position="64"/>
    </location>
</feature>
<evidence type="ECO:0000259" key="1">
    <source>
        <dbReference type="PROSITE" id="PS50846"/>
    </source>
</evidence>
<dbReference type="Gene3D" id="3.30.70.100">
    <property type="match status" value="1"/>
</dbReference>
<organism evidence="2 3">
    <name type="scientific">Roseateles albus</name>
    <dbReference type="NCBI Taxonomy" id="2987525"/>
    <lineage>
        <taxon>Bacteria</taxon>
        <taxon>Pseudomonadati</taxon>
        <taxon>Pseudomonadota</taxon>
        <taxon>Betaproteobacteria</taxon>
        <taxon>Burkholderiales</taxon>
        <taxon>Sphaerotilaceae</taxon>
        <taxon>Roseateles</taxon>
    </lineage>
</organism>